<proteinExistence type="predicted"/>
<evidence type="ECO:0000256" key="1">
    <source>
        <dbReference type="SAM" id="MobiDB-lite"/>
    </source>
</evidence>
<feature type="chain" id="PRO_5047216267" evidence="2">
    <location>
        <begin position="21"/>
        <end position="321"/>
    </location>
</feature>
<sequence length="321" mass="32876">MLYRPSCLVLLALAACVARPTGDTDGGLTTSTSEPGLPGSTTETPGTTTSPGTTAGPGTATVPVPTTDAPDTATGGEPDPSGEPSTTVPFIPVPDFFNPPECDPWVEDCPPGQKCMPFANDGGSSWNSTKCVDIVPDPDGLDEPCTVVDSGVSGEDSCDKHLQCFFVDPDTLQGTCVAMCTGSPDNPGCAQPDATCMLSGDGVLILCLPDCDPLEPGCKPGEVCVPNWTSTFTCTIDASGEEGQVFDPCEFLNACDPGLVCLSPDLAEECDPASQGCCLPFCDLTAPLSCPGQGQECVPYFEQGQAPPGHEDLGVCGLPQP</sequence>
<keyword evidence="4" id="KW-1185">Reference proteome</keyword>
<reference evidence="3 4" key="1">
    <citation type="submission" date="2022-11" db="EMBL/GenBank/DDBJ databases">
        <title>Minimal conservation of predation-associated metabolite biosynthetic gene clusters underscores biosynthetic potential of Myxococcota including descriptions for ten novel species: Archangium lansinium sp. nov., Myxococcus landrumus sp. nov., Nannocystis bai.</title>
        <authorList>
            <person name="Ahearne A."/>
            <person name="Stevens C."/>
            <person name="Dowd S."/>
        </authorList>
    </citation>
    <scope>NUCLEOTIDE SEQUENCE [LARGE SCALE GENOMIC DNA]</scope>
    <source>
        <strain evidence="3 4">BB15-2</strain>
    </source>
</reference>
<comment type="caution">
    <text evidence="3">The sequence shown here is derived from an EMBL/GenBank/DDBJ whole genome shotgun (WGS) entry which is preliminary data.</text>
</comment>
<feature type="compositionally biased region" description="Low complexity" evidence="1">
    <location>
        <begin position="20"/>
        <end position="77"/>
    </location>
</feature>
<feature type="signal peptide" evidence="2">
    <location>
        <begin position="1"/>
        <end position="20"/>
    </location>
</feature>
<gene>
    <name evidence="3" type="ORF">POL25_24695</name>
</gene>
<organism evidence="3 4">
    <name type="scientific">Nannocystis bainbridge</name>
    <dbReference type="NCBI Taxonomy" id="2995303"/>
    <lineage>
        <taxon>Bacteria</taxon>
        <taxon>Pseudomonadati</taxon>
        <taxon>Myxococcota</taxon>
        <taxon>Polyangia</taxon>
        <taxon>Nannocystales</taxon>
        <taxon>Nannocystaceae</taxon>
        <taxon>Nannocystis</taxon>
    </lineage>
</organism>
<evidence type="ECO:0000256" key="2">
    <source>
        <dbReference type="SAM" id="SignalP"/>
    </source>
</evidence>
<keyword evidence="2" id="KW-0732">Signal</keyword>
<dbReference type="Proteomes" id="UP001221686">
    <property type="component" value="Unassembled WGS sequence"/>
</dbReference>
<dbReference type="EMBL" id="JAQNDL010000002">
    <property type="protein sequence ID" value="MDC0720121.1"/>
    <property type="molecule type" value="Genomic_DNA"/>
</dbReference>
<protein>
    <submittedName>
        <fullName evidence="3">Ribulose phosphate epimerase</fullName>
    </submittedName>
</protein>
<dbReference type="RefSeq" id="WP_272088613.1">
    <property type="nucleotide sequence ID" value="NZ_JAQNDL010000002.1"/>
</dbReference>
<evidence type="ECO:0000313" key="3">
    <source>
        <dbReference type="EMBL" id="MDC0720121.1"/>
    </source>
</evidence>
<accession>A0ABT5E5T2</accession>
<feature type="region of interest" description="Disordered" evidence="1">
    <location>
        <begin position="20"/>
        <end position="91"/>
    </location>
</feature>
<name>A0ABT5E5T2_9BACT</name>
<evidence type="ECO:0000313" key="4">
    <source>
        <dbReference type="Proteomes" id="UP001221686"/>
    </source>
</evidence>
<dbReference type="PROSITE" id="PS51257">
    <property type="entry name" value="PROKAR_LIPOPROTEIN"/>
    <property type="match status" value="1"/>
</dbReference>